<reference evidence="2 3" key="1">
    <citation type="submission" date="2016-08" db="EMBL/GenBank/DDBJ databases">
        <title>Draft genome sequence of allopolyploid Zygosaccharomyces rouxii.</title>
        <authorList>
            <person name="Watanabe J."/>
            <person name="Uehara K."/>
            <person name="Mogi Y."/>
            <person name="Tsukioka Y."/>
        </authorList>
    </citation>
    <scope>NUCLEOTIDE SEQUENCE [LARGE SCALE GENOMIC DNA]</scope>
    <source>
        <strain evidence="2 3">NBRC 110957</strain>
    </source>
</reference>
<accession>A0A1Q3A728</accession>
<gene>
    <name evidence="2" type="ORF">ZYGR_0AE00110</name>
</gene>
<organism evidence="2 3">
    <name type="scientific">Zygosaccharomyces rouxii</name>
    <dbReference type="NCBI Taxonomy" id="4956"/>
    <lineage>
        <taxon>Eukaryota</taxon>
        <taxon>Fungi</taxon>
        <taxon>Dikarya</taxon>
        <taxon>Ascomycota</taxon>
        <taxon>Saccharomycotina</taxon>
        <taxon>Saccharomycetes</taxon>
        <taxon>Saccharomycetales</taxon>
        <taxon>Saccharomycetaceae</taxon>
        <taxon>Zygosaccharomyces</taxon>
    </lineage>
</organism>
<sequence>PSGSGTSVPSGSGTSVPSGSRRPIPSGSTTSVLSGSTSPAASKSTTSIPSDPTASVPSGSKPPVPSGSTVSMPAHSVSPLPSGSESTMPPRSTSSVSAVSKPVSSHPSMLPISKSSVLPAPSTVNKDPSVASGLSSSNNSWSGTTDSGSYVTSASNTVNTDSSITSISIGDCTHSTSLTLSSFDIEDSICSLSPCPSASSPSASIQTNLVTSMPLTSEMSCPSSSSGALICTESQVECESSTLNPKVSIPQTTSATDTIVPMTFTSADNTWMVTTAAPYRKTTLLSPETDIFPAGSLIPSNCTTRAPNPVSPTYSNMSSNLNFEPGFSAPCMILPTTSSSSLPCGYNNVSNPLLGINPSPDCMRTTTTLVPPCTTNFWNSHSYATADSTYLVSLHTQTFGGPNFSQFSGSTAYNASSETATSIVQLAFHTVTTTTVSCSSEAIPCDRPISTATNSITFEAALGKGVLYPSTRL</sequence>
<feature type="compositionally biased region" description="Low complexity" evidence="1">
    <location>
        <begin position="129"/>
        <end position="149"/>
    </location>
</feature>
<comment type="caution">
    <text evidence="2">The sequence shown here is derived from an EMBL/GenBank/DDBJ whole genome shotgun (WGS) entry which is preliminary data.</text>
</comment>
<evidence type="ECO:0000313" key="2">
    <source>
        <dbReference type="EMBL" id="GAV51534.1"/>
    </source>
</evidence>
<evidence type="ECO:0000256" key="1">
    <source>
        <dbReference type="SAM" id="MobiDB-lite"/>
    </source>
</evidence>
<feature type="region of interest" description="Disordered" evidence="1">
    <location>
        <begin position="1"/>
        <end position="149"/>
    </location>
</feature>
<proteinExistence type="predicted"/>
<feature type="compositionally biased region" description="Low complexity" evidence="1">
    <location>
        <begin position="1"/>
        <end position="59"/>
    </location>
</feature>
<dbReference type="AlphaFoldDB" id="A0A1Q3A728"/>
<feature type="compositionally biased region" description="Low complexity" evidence="1">
    <location>
        <begin position="89"/>
        <end position="108"/>
    </location>
</feature>
<dbReference type="EMBL" id="BDGX01000031">
    <property type="protein sequence ID" value="GAV51534.1"/>
    <property type="molecule type" value="Genomic_DNA"/>
</dbReference>
<protein>
    <submittedName>
        <fullName evidence="2">Uncharacterized protein</fullName>
    </submittedName>
</protein>
<name>A0A1Q3A728_ZYGRO</name>
<dbReference type="Proteomes" id="UP000187013">
    <property type="component" value="Unassembled WGS sequence"/>
</dbReference>
<feature type="non-terminal residue" evidence="2">
    <location>
        <position position="1"/>
    </location>
</feature>
<evidence type="ECO:0000313" key="3">
    <source>
        <dbReference type="Proteomes" id="UP000187013"/>
    </source>
</evidence>